<accession>A0A7W5UW25</accession>
<dbReference type="RefSeq" id="WP_183695790.1">
    <property type="nucleotide sequence ID" value="NZ_JACICA010000004.1"/>
</dbReference>
<protein>
    <submittedName>
        <fullName evidence="2">Membrane protein YdbS with pleckstrin-like domain</fullName>
    </submittedName>
</protein>
<proteinExistence type="predicted"/>
<reference evidence="2 3" key="1">
    <citation type="submission" date="2020-08" db="EMBL/GenBank/DDBJ databases">
        <title>Genomic Encyclopedia of Type Strains, Phase IV (KMG-IV): sequencing the most valuable type-strain genomes for metagenomic binning, comparative biology and taxonomic classification.</title>
        <authorList>
            <person name="Goeker M."/>
        </authorList>
    </citation>
    <scope>NUCLEOTIDE SEQUENCE [LARGE SCALE GENOMIC DNA]</scope>
    <source>
        <strain evidence="2 3">DSM 22548</strain>
    </source>
</reference>
<evidence type="ECO:0000313" key="2">
    <source>
        <dbReference type="EMBL" id="MBB3702574.1"/>
    </source>
</evidence>
<dbReference type="Proteomes" id="UP000541425">
    <property type="component" value="Unassembled WGS sequence"/>
</dbReference>
<keyword evidence="1" id="KW-0812">Transmembrane</keyword>
<sequence length="105" mass="12369">MNLDEQRFLEEVRNGCRKEDEQQQQKERKLLFIRNIMNSVFILLALIAMIGMAYTWYAENEHIRLLSIGLGVVAVLIKMVEATLRMTTMLRRPHGLQRHARSNKE</sequence>
<dbReference type="EMBL" id="JACICA010000004">
    <property type="protein sequence ID" value="MBB3702574.1"/>
    <property type="molecule type" value="Genomic_DNA"/>
</dbReference>
<gene>
    <name evidence="2" type="ORF">FHS60_001037</name>
</gene>
<evidence type="ECO:0000256" key="1">
    <source>
        <dbReference type="SAM" id="Phobius"/>
    </source>
</evidence>
<feature type="transmembrane region" description="Helical" evidence="1">
    <location>
        <begin position="63"/>
        <end position="84"/>
    </location>
</feature>
<evidence type="ECO:0000313" key="3">
    <source>
        <dbReference type="Proteomes" id="UP000541425"/>
    </source>
</evidence>
<keyword evidence="1" id="KW-0472">Membrane</keyword>
<comment type="caution">
    <text evidence="2">The sequence shown here is derived from an EMBL/GenBank/DDBJ whole genome shotgun (WGS) entry which is preliminary data.</text>
</comment>
<name>A0A7W5UW25_9BACT</name>
<feature type="transmembrane region" description="Helical" evidence="1">
    <location>
        <begin position="36"/>
        <end position="57"/>
    </location>
</feature>
<dbReference type="AlphaFoldDB" id="A0A7W5UW25"/>
<keyword evidence="1" id="KW-1133">Transmembrane helix</keyword>
<organism evidence="2 3">
    <name type="scientific">Alloprevotella rava</name>
    <dbReference type="NCBI Taxonomy" id="671218"/>
    <lineage>
        <taxon>Bacteria</taxon>
        <taxon>Pseudomonadati</taxon>
        <taxon>Bacteroidota</taxon>
        <taxon>Bacteroidia</taxon>
        <taxon>Bacteroidales</taxon>
        <taxon>Prevotellaceae</taxon>
        <taxon>Alloprevotella</taxon>
    </lineage>
</organism>